<dbReference type="PANTHER" id="PTHR30580:SF0">
    <property type="entry name" value="PRIMOSOMAL PROTEIN N"/>
    <property type="match status" value="1"/>
</dbReference>
<feature type="binding site" evidence="12">
    <location>
        <position position="571"/>
    </location>
    <ligand>
        <name>Zn(2+)</name>
        <dbReference type="ChEBI" id="CHEBI:29105"/>
        <label>2</label>
    </ligand>
</feature>
<dbReference type="PANTHER" id="PTHR30580">
    <property type="entry name" value="PRIMOSOMAL PROTEIN N"/>
    <property type="match status" value="1"/>
</dbReference>
<dbReference type="InterPro" id="IPR001650">
    <property type="entry name" value="Helicase_C-like"/>
</dbReference>
<evidence type="ECO:0000256" key="11">
    <source>
        <dbReference type="ARBA" id="ARBA00048988"/>
    </source>
</evidence>
<reference evidence="15" key="2">
    <citation type="submission" date="2024-06" db="EMBL/GenBank/DDBJ databases">
        <authorList>
            <person name="Plum-Jensen L.E."/>
            <person name="Schramm A."/>
            <person name="Marshall I.P.G."/>
        </authorList>
    </citation>
    <scope>NUCLEOTIDE SEQUENCE</scope>
    <source>
        <strain evidence="15">Rat1</strain>
    </source>
</reference>
<dbReference type="InterPro" id="IPR042115">
    <property type="entry name" value="PriA_3primeBD_sf"/>
</dbReference>
<dbReference type="GO" id="GO:1990077">
    <property type="term" value="C:primosome complex"/>
    <property type="evidence" value="ECO:0007669"/>
    <property type="project" value="UniProtKB-UniRule"/>
</dbReference>
<dbReference type="Pfam" id="PF17764">
    <property type="entry name" value="PriA_3primeBD"/>
    <property type="match status" value="1"/>
</dbReference>
<dbReference type="NCBIfam" id="NF004066">
    <property type="entry name" value="PRK05580.1-3"/>
    <property type="match status" value="1"/>
</dbReference>
<feature type="binding site" evidence="12">
    <location>
        <position position="584"/>
    </location>
    <ligand>
        <name>Zn(2+)</name>
        <dbReference type="ChEBI" id="CHEBI:29105"/>
        <label>1</label>
    </ligand>
</feature>
<feature type="binding site" evidence="12">
    <location>
        <position position="553"/>
    </location>
    <ligand>
        <name>Zn(2+)</name>
        <dbReference type="ChEBI" id="CHEBI:29105"/>
        <label>2</label>
    </ligand>
</feature>
<dbReference type="GO" id="GO:0006269">
    <property type="term" value="P:DNA replication, synthesis of primer"/>
    <property type="evidence" value="ECO:0007669"/>
    <property type="project" value="UniProtKB-KW"/>
</dbReference>
<name>A0AAU8LRB6_9BACT</name>
<dbReference type="EC" id="5.6.2.4" evidence="12"/>
<dbReference type="EMBL" id="CP159373">
    <property type="protein sequence ID" value="XCN71456.1"/>
    <property type="molecule type" value="Genomic_DNA"/>
</dbReference>
<dbReference type="Gene3D" id="3.40.50.300">
    <property type="entry name" value="P-loop containing nucleotide triphosphate hydrolases"/>
    <property type="match status" value="2"/>
</dbReference>
<evidence type="ECO:0000259" key="13">
    <source>
        <dbReference type="PROSITE" id="PS51192"/>
    </source>
</evidence>
<dbReference type="GO" id="GO:0005524">
    <property type="term" value="F:ATP binding"/>
    <property type="evidence" value="ECO:0007669"/>
    <property type="project" value="UniProtKB-UniRule"/>
</dbReference>
<feature type="domain" description="Helicase C-terminal" evidence="14">
    <location>
        <begin position="579"/>
        <end position="733"/>
    </location>
</feature>
<evidence type="ECO:0000313" key="15">
    <source>
        <dbReference type="EMBL" id="XCN71456.1"/>
    </source>
</evidence>
<dbReference type="CDD" id="cd17929">
    <property type="entry name" value="DEXHc_priA"/>
    <property type="match status" value="1"/>
</dbReference>
<feature type="domain" description="Helicase ATP-binding" evidence="13">
    <location>
        <begin position="316"/>
        <end position="482"/>
    </location>
</feature>
<evidence type="ECO:0000256" key="3">
    <source>
        <dbReference type="ARBA" id="ARBA00022723"/>
    </source>
</evidence>
<feature type="binding site" evidence="12">
    <location>
        <position position="587"/>
    </location>
    <ligand>
        <name>Zn(2+)</name>
        <dbReference type="ChEBI" id="CHEBI:29105"/>
        <label>1</label>
    </ligand>
</feature>
<keyword evidence="5 12" id="KW-0378">Hydrolase</keyword>
<keyword evidence="6 12" id="KW-0347">Helicase</keyword>
<dbReference type="PROSITE" id="PS51192">
    <property type="entry name" value="HELICASE_ATP_BIND_1"/>
    <property type="match status" value="1"/>
</dbReference>
<dbReference type="FunFam" id="3.40.50.300:FF:000489">
    <property type="entry name" value="Primosome assembly protein PriA"/>
    <property type="match status" value="1"/>
</dbReference>
<comment type="function">
    <text evidence="12">Initiates the restart of stalled replication forks, which reloads the replicative helicase on sites other than the origin of replication. Recognizes and binds to abandoned replication forks and remodels them to uncover a helicase loading site. Promotes assembly of the primosome at these replication forks.</text>
</comment>
<dbReference type="CDD" id="cd18804">
    <property type="entry name" value="SF2_C_priA"/>
    <property type="match status" value="1"/>
</dbReference>
<accession>A0AAU8LRB6</accession>
<feature type="binding site" evidence="12">
    <location>
        <position position="574"/>
    </location>
    <ligand>
        <name>Zn(2+)</name>
        <dbReference type="ChEBI" id="CHEBI:29105"/>
        <label>2</label>
    </ligand>
</feature>
<comment type="cofactor">
    <cofactor evidence="12">
        <name>Zn(2+)</name>
        <dbReference type="ChEBI" id="CHEBI:29105"/>
    </cofactor>
    <text evidence="12">Binds 2 zinc ions per subunit.</text>
</comment>
<comment type="subunit">
    <text evidence="12">Component of the replication restart primosome.</text>
</comment>
<keyword evidence="3 12" id="KW-0479">Metal-binding</keyword>
<evidence type="ECO:0000256" key="2">
    <source>
        <dbReference type="ARBA" id="ARBA00022705"/>
    </source>
</evidence>
<sequence>MTYYEVAVAAPLFDTLTYTQPPEEREVVPLGIRVLVPLRNRLVTGYIISSSNTPPELSYPIKALAERLDTAPLFPEQLIPFFRWLAAYYHYPLGEVIQTALPSGLRAGSGYEIILTETGRQQLPVALTTVKKRAAWMDRLLAKGAIQPGTTKAIRTKPAMQRLLRTWQTEGWIEIKEVLVNSAIKAKKETVVRLNSKLQEALPLYQSIEIPEKKKQTTTTLPLPLGIQEELKKSERKTLELFFQHCKGSPVLPRSELTRQYSGAGQALHSLADAGLISLEEQRVYRDPFGKVPPFFPQPETLTLEQQQVIGTLKEALDKGGFQPFLLHGVTGCGKTEVYLRATEHCLKAGKSVLILVPEIALSSQLEGHFYSRFGDILAILHSGIAKGERFDQWQRILQGKVRIVIGARSAVFAPLAKPGLIIVDEEHEPAYKQDDGLRYNGRDLAVLRAKFAECPILLASATPSVTSFYHAEQGKYRLLSMTKRVHDQAMPEVRIIDLRDKKQSPQSSFFSEQLLSALAQNLEKRQQSLLFVNRRGYAAFMLCRDCGHIIQCRHCKVSLTLHHKDNRLLCHYCGYSTTPNLICPDCGSSSIIGLGVGSERIEQEVRQVFPNAKVVRLDSDTTRDRKAYLRILEQVRNQEVDILVGTQMVAKGLHFPAMTLVGIVWADSGLGLPDYKAAERSYQLLAQVTGRAGRGEHPGKVIIQTHQPQHYVIEFAQSHAYQKLYTQELALRKALAYPPFGRLVNIRFSGKEEADVQKTAKAAASFLRSILTAQKTTEQSVEILGPAPAPLAMIRQRFRWQLLLKSGTPEFLHYLCDLLLENKKKFCGKDVRMTLDVDPENML</sequence>
<keyword evidence="8 12" id="KW-0067">ATP-binding</keyword>
<evidence type="ECO:0000256" key="1">
    <source>
        <dbReference type="ARBA" id="ARBA00022515"/>
    </source>
</evidence>
<evidence type="ECO:0000256" key="6">
    <source>
        <dbReference type="ARBA" id="ARBA00022806"/>
    </source>
</evidence>
<comment type="similarity">
    <text evidence="12">Belongs to the helicase family. PriA subfamily.</text>
</comment>
<evidence type="ECO:0000256" key="4">
    <source>
        <dbReference type="ARBA" id="ARBA00022741"/>
    </source>
</evidence>
<dbReference type="InterPro" id="IPR041222">
    <property type="entry name" value="PriA_3primeBD"/>
</dbReference>
<evidence type="ECO:0000256" key="5">
    <source>
        <dbReference type="ARBA" id="ARBA00022801"/>
    </source>
</evidence>
<evidence type="ECO:0000256" key="7">
    <source>
        <dbReference type="ARBA" id="ARBA00022833"/>
    </source>
</evidence>
<dbReference type="HAMAP" id="MF_00983">
    <property type="entry name" value="PriA"/>
    <property type="match status" value="1"/>
</dbReference>
<dbReference type="Pfam" id="PF18319">
    <property type="entry name" value="Zn_ribbon_PriA"/>
    <property type="match status" value="1"/>
</dbReference>
<dbReference type="GO" id="GO:0008270">
    <property type="term" value="F:zinc ion binding"/>
    <property type="evidence" value="ECO:0007669"/>
    <property type="project" value="UniProtKB-UniRule"/>
</dbReference>
<dbReference type="InterPro" id="IPR011545">
    <property type="entry name" value="DEAD/DEAH_box_helicase_dom"/>
</dbReference>
<dbReference type="KEGG" id="eaj:Q3M24_14160"/>
<dbReference type="SUPFAM" id="SSF52540">
    <property type="entry name" value="P-loop containing nucleoside triphosphate hydrolases"/>
    <property type="match status" value="2"/>
</dbReference>
<dbReference type="Pfam" id="PF00270">
    <property type="entry name" value="DEAD"/>
    <property type="match status" value="1"/>
</dbReference>
<keyword evidence="2 12" id="KW-0235">DNA replication</keyword>
<keyword evidence="10 12" id="KW-0413">Isomerase</keyword>
<dbReference type="Pfam" id="PF18074">
    <property type="entry name" value="PriA_C"/>
    <property type="match status" value="1"/>
</dbReference>
<dbReference type="SMART" id="SM00490">
    <property type="entry name" value="HELICc"/>
    <property type="match status" value="1"/>
</dbReference>
<organism evidence="15">
    <name type="scientific">Candidatus Electrothrix aestuarii</name>
    <dbReference type="NCBI Taxonomy" id="3062594"/>
    <lineage>
        <taxon>Bacteria</taxon>
        <taxon>Pseudomonadati</taxon>
        <taxon>Thermodesulfobacteriota</taxon>
        <taxon>Desulfobulbia</taxon>
        <taxon>Desulfobulbales</taxon>
        <taxon>Desulfobulbaceae</taxon>
        <taxon>Candidatus Electrothrix</taxon>
    </lineage>
</organism>
<dbReference type="GO" id="GO:0006302">
    <property type="term" value="P:double-strand break repair"/>
    <property type="evidence" value="ECO:0007669"/>
    <property type="project" value="InterPro"/>
</dbReference>
<proteinExistence type="inferred from homology"/>
<dbReference type="GO" id="GO:0043138">
    <property type="term" value="F:3'-5' DNA helicase activity"/>
    <property type="evidence" value="ECO:0007669"/>
    <property type="project" value="UniProtKB-EC"/>
</dbReference>
<keyword evidence="4 12" id="KW-0547">Nucleotide-binding</keyword>
<evidence type="ECO:0000259" key="14">
    <source>
        <dbReference type="PROSITE" id="PS51194"/>
    </source>
</evidence>
<protein>
    <recommendedName>
        <fullName evidence="12">Replication restart protein PriA</fullName>
    </recommendedName>
    <alternativeName>
        <fullName evidence="12">ATP-dependent DNA helicase PriA</fullName>
        <ecNumber evidence="12">5.6.2.4</ecNumber>
    </alternativeName>
    <alternativeName>
        <fullName evidence="12">DNA 3'-5' helicase PriA</fullName>
    </alternativeName>
</protein>
<gene>
    <name evidence="12 15" type="primary">priA</name>
    <name evidence="15" type="ORF">Q3M24_14160</name>
</gene>
<feature type="binding site" evidence="12">
    <location>
        <position position="544"/>
    </location>
    <ligand>
        <name>Zn(2+)</name>
        <dbReference type="ChEBI" id="CHEBI:29105"/>
        <label>1</label>
    </ligand>
</feature>
<comment type="catalytic activity">
    <reaction evidence="12">
        <text>Couples ATP hydrolysis with the unwinding of duplex DNA by translocating in the 3'-5' direction.</text>
        <dbReference type="EC" id="5.6.2.4"/>
    </reaction>
</comment>
<dbReference type="InterPro" id="IPR014001">
    <property type="entry name" value="Helicase_ATP-bd"/>
</dbReference>
<reference evidence="15" key="1">
    <citation type="journal article" date="2024" name="Syst. Appl. Microbiol.">
        <title>First single-strain enrichments of Electrothrix cable bacteria, description of E. aestuarii sp. nov. and E. rattekaaiensis sp. nov., and proposal of a cable bacteria taxonomy following the rules of the SeqCode.</title>
        <authorList>
            <person name="Plum-Jensen L.E."/>
            <person name="Schramm A."/>
            <person name="Marshall I.P.G."/>
        </authorList>
    </citation>
    <scope>NUCLEOTIDE SEQUENCE</scope>
    <source>
        <strain evidence="15">Rat1</strain>
    </source>
</reference>
<comment type="catalytic activity">
    <reaction evidence="11 12">
        <text>ATP + H2O = ADP + phosphate + H(+)</text>
        <dbReference type="Rhea" id="RHEA:13065"/>
        <dbReference type="ChEBI" id="CHEBI:15377"/>
        <dbReference type="ChEBI" id="CHEBI:15378"/>
        <dbReference type="ChEBI" id="CHEBI:30616"/>
        <dbReference type="ChEBI" id="CHEBI:43474"/>
        <dbReference type="ChEBI" id="CHEBI:456216"/>
        <dbReference type="EC" id="5.6.2.4"/>
    </reaction>
</comment>
<dbReference type="GO" id="GO:0003677">
    <property type="term" value="F:DNA binding"/>
    <property type="evidence" value="ECO:0007669"/>
    <property type="project" value="UniProtKB-UniRule"/>
</dbReference>
<feature type="binding site" evidence="12">
    <location>
        <position position="547"/>
    </location>
    <ligand>
        <name>Zn(2+)</name>
        <dbReference type="ChEBI" id="CHEBI:29105"/>
        <label>1</label>
    </ligand>
</feature>
<dbReference type="InterPro" id="IPR027417">
    <property type="entry name" value="P-loop_NTPase"/>
</dbReference>
<dbReference type="InterPro" id="IPR005259">
    <property type="entry name" value="PriA"/>
</dbReference>
<dbReference type="SMART" id="SM00487">
    <property type="entry name" value="DEXDc"/>
    <property type="match status" value="1"/>
</dbReference>
<dbReference type="Pfam" id="PF00271">
    <property type="entry name" value="Helicase_C"/>
    <property type="match status" value="1"/>
</dbReference>
<dbReference type="InterPro" id="IPR040498">
    <property type="entry name" value="PriA_CRR"/>
</dbReference>
<keyword evidence="1 12" id="KW-0639">Primosome</keyword>
<feature type="binding site" evidence="12">
    <location>
        <position position="556"/>
    </location>
    <ligand>
        <name>Zn(2+)</name>
        <dbReference type="ChEBI" id="CHEBI:29105"/>
        <label>2</label>
    </ligand>
</feature>
<dbReference type="NCBIfam" id="TIGR00595">
    <property type="entry name" value="priA"/>
    <property type="match status" value="1"/>
</dbReference>
<keyword evidence="9 12" id="KW-0238">DNA-binding</keyword>
<dbReference type="AlphaFoldDB" id="A0AAU8LRB6"/>
<dbReference type="GO" id="GO:0006270">
    <property type="term" value="P:DNA replication initiation"/>
    <property type="evidence" value="ECO:0007669"/>
    <property type="project" value="TreeGrafter"/>
</dbReference>
<dbReference type="GO" id="GO:0006310">
    <property type="term" value="P:DNA recombination"/>
    <property type="evidence" value="ECO:0007669"/>
    <property type="project" value="InterPro"/>
</dbReference>
<dbReference type="Gene3D" id="3.40.1440.60">
    <property type="entry name" value="PriA, 3(prime) DNA-binding domain"/>
    <property type="match status" value="1"/>
</dbReference>
<dbReference type="GO" id="GO:0016787">
    <property type="term" value="F:hydrolase activity"/>
    <property type="evidence" value="ECO:0007669"/>
    <property type="project" value="UniProtKB-KW"/>
</dbReference>
<evidence type="ECO:0000256" key="8">
    <source>
        <dbReference type="ARBA" id="ARBA00022840"/>
    </source>
</evidence>
<evidence type="ECO:0000256" key="12">
    <source>
        <dbReference type="HAMAP-Rule" id="MF_00983"/>
    </source>
</evidence>
<keyword evidence="7 12" id="KW-0862">Zinc</keyword>
<evidence type="ECO:0000256" key="9">
    <source>
        <dbReference type="ARBA" id="ARBA00023125"/>
    </source>
</evidence>
<evidence type="ECO:0000256" key="10">
    <source>
        <dbReference type="ARBA" id="ARBA00023235"/>
    </source>
</evidence>
<dbReference type="PROSITE" id="PS51194">
    <property type="entry name" value="HELICASE_CTER"/>
    <property type="match status" value="1"/>
</dbReference>
<dbReference type="InterPro" id="IPR041236">
    <property type="entry name" value="PriA_C"/>
</dbReference>